<dbReference type="Proteomes" id="UP001432039">
    <property type="component" value="Chromosome"/>
</dbReference>
<gene>
    <name evidence="1" type="ORF">OG517_23160</name>
</gene>
<name>A0ABZ1TE66_STRVG</name>
<dbReference type="RefSeq" id="WP_328962908.1">
    <property type="nucleotide sequence ID" value="NZ_CP108090.1"/>
</dbReference>
<dbReference type="InterPro" id="IPR012340">
    <property type="entry name" value="NA-bd_OB-fold"/>
</dbReference>
<protein>
    <recommendedName>
        <fullName evidence="3">S1 motif domain-containing protein</fullName>
    </recommendedName>
</protein>
<keyword evidence="2" id="KW-1185">Reference proteome</keyword>
<evidence type="ECO:0000313" key="2">
    <source>
        <dbReference type="Proteomes" id="UP001432039"/>
    </source>
</evidence>
<dbReference type="SUPFAM" id="SSF50249">
    <property type="entry name" value="Nucleic acid-binding proteins"/>
    <property type="match status" value="1"/>
</dbReference>
<dbReference type="EMBL" id="CP108090">
    <property type="protein sequence ID" value="WUQ14087.1"/>
    <property type="molecule type" value="Genomic_DNA"/>
</dbReference>
<organism evidence="1 2">
    <name type="scientific">Streptomyces virginiae</name>
    <name type="common">Streptomyces cinnamonensis</name>
    <dbReference type="NCBI Taxonomy" id="1961"/>
    <lineage>
        <taxon>Bacteria</taxon>
        <taxon>Bacillati</taxon>
        <taxon>Actinomycetota</taxon>
        <taxon>Actinomycetes</taxon>
        <taxon>Kitasatosporales</taxon>
        <taxon>Streptomycetaceae</taxon>
        <taxon>Streptomyces</taxon>
    </lineage>
</organism>
<evidence type="ECO:0000313" key="1">
    <source>
        <dbReference type="EMBL" id="WUQ14087.1"/>
    </source>
</evidence>
<proteinExistence type="predicted"/>
<reference evidence="1" key="1">
    <citation type="submission" date="2022-10" db="EMBL/GenBank/DDBJ databases">
        <title>The complete genomes of actinobacterial strains from the NBC collection.</title>
        <authorList>
            <person name="Joergensen T.S."/>
            <person name="Alvarez Arevalo M."/>
            <person name="Sterndorff E.B."/>
            <person name="Faurdal D."/>
            <person name="Vuksanovic O."/>
            <person name="Mourched A.-S."/>
            <person name="Charusanti P."/>
            <person name="Shaw S."/>
            <person name="Blin K."/>
            <person name="Weber T."/>
        </authorList>
    </citation>
    <scope>NUCLEOTIDE SEQUENCE</scope>
    <source>
        <strain evidence="1">NBC_00248</strain>
    </source>
</reference>
<sequence length="95" mass="10560">MTGKTWREIKATYPIGARVTGMVKVKFQHGVFLELDGAPEVRAFVDLLSYNPNGDRQGFGLPEVGEIVTGVVAELVDRDQQLRIRVGAPFWKNSD</sequence>
<accession>A0ABZ1TE66</accession>
<evidence type="ECO:0008006" key="3">
    <source>
        <dbReference type="Google" id="ProtNLM"/>
    </source>
</evidence>